<feature type="domain" description="Aminoacyl-transfer RNA synthetases class-II family profile" evidence="12">
    <location>
        <begin position="7"/>
        <end position="309"/>
    </location>
</feature>
<dbReference type="Proteomes" id="UP000054015">
    <property type="component" value="Unassembled WGS sequence"/>
</dbReference>
<dbReference type="InterPro" id="IPR041715">
    <property type="entry name" value="HisRS-like_core"/>
</dbReference>
<dbReference type="PATRIC" id="fig|2234.6.peg.488"/>
<name>A0A117KLP4_ARCFL</name>
<dbReference type="InterPro" id="IPR004154">
    <property type="entry name" value="Anticodon-bd"/>
</dbReference>
<dbReference type="EMBL" id="LGEX01000074">
    <property type="protein sequence ID" value="KUK05824.1"/>
    <property type="molecule type" value="Genomic_DNA"/>
</dbReference>
<feature type="binding site" evidence="11">
    <location>
        <begin position="261"/>
        <end position="262"/>
    </location>
    <ligand>
        <name>L-histidine</name>
        <dbReference type="ChEBI" id="CHEBI:57595"/>
    </ligand>
</feature>
<dbReference type="InterPro" id="IPR006195">
    <property type="entry name" value="aa-tRNA-synth_II"/>
</dbReference>
<dbReference type="AlphaFoldDB" id="A0A117KLP4"/>
<feature type="binding site" evidence="11">
    <location>
        <position position="126"/>
    </location>
    <ligand>
        <name>L-histidine</name>
        <dbReference type="ChEBI" id="CHEBI:57595"/>
    </ligand>
</feature>
<keyword evidence="4 10" id="KW-0436">Ligase</keyword>
<evidence type="ECO:0000313" key="14">
    <source>
        <dbReference type="EMBL" id="KUK05824.1"/>
    </source>
</evidence>
<dbReference type="NCBIfam" id="TIGR00443">
    <property type="entry name" value="hisZ_biosyn_reg"/>
    <property type="match status" value="1"/>
</dbReference>
<dbReference type="Gene3D" id="3.40.50.800">
    <property type="entry name" value="Anticodon-binding domain"/>
    <property type="match status" value="1"/>
</dbReference>
<dbReference type="InterPro" id="IPR015807">
    <property type="entry name" value="His-tRNA-ligase"/>
</dbReference>
<accession>A0A117KLP4</accession>
<feature type="binding site" evidence="11">
    <location>
        <position position="122"/>
    </location>
    <ligand>
        <name>L-histidine</name>
        <dbReference type="ChEBI" id="CHEBI:57595"/>
    </ligand>
</feature>
<dbReference type="SUPFAM" id="SSF52954">
    <property type="entry name" value="Class II aaRS ABD-related"/>
    <property type="match status" value="1"/>
</dbReference>
<comment type="similarity">
    <text evidence="2 10">Belongs to the class-II aminoacyl-tRNA synthetase family.</text>
</comment>
<keyword evidence="6 10" id="KW-0067">ATP-binding</keyword>
<evidence type="ECO:0000256" key="8">
    <source>
        <dbReference type="ARBA" id="ARBA00023146"/>
    </source>
</evidence>
<dbReference type="HAMAP" id="MF_00125">
    <property type="entry name" value="HisZ"/>
    <property type="match status" value="1"/>
</dbReference>
<feature type="binding site" evidence="11">
    <location>
        <position position="108"/>
    </location>
    <ligand>
        <name>L-histidine</name>
        <dbReference type="ChEBI" id="CHEBI:57595"/>
    </ligand>
</feature>
<feature type="binding site" evidence="11">
    <location>
        <begin position="78"/>
        <end position="80"/>
    </location>
    <ligand>
        <name>L-histidine</name>
        <dbReference type="ChEBI" id="CHEBI:57595"/>
    </ligand>
</feature>
<dbReference type="InterPro" id="IPR045864">
    <property type="entry name" value="aa-tRNA-synth_II/BPL/LPL"/>
</dbReference>
<evidence type="ECO:0000256" key="10">
    <source>
        <dbReference type="HAMAP-Rule" id="MF_00127"/>
    </source>
</evidence>
<evidence type="ECO:0000259" key="12">
    <source>
        <dbReference type="PROSITE" id="PS50862"/>
    </source>
</evidence>
<evidence type="ECO:0000256" key="5">
    <source>
        <dbReference type="ARBA" id="ARBA00022741"/>
    </source>
</evidence>
<keyword evidence="5 10" id="KW-0547">Nucleotide-binding</keyword>
<keyword evidence="7 10" id="KW-0648">Protein biosynthesis</keyword>
<gene>
    <name evidence="10" type="primary">hisS</name>
    <name evidence="13" type="ORF">XD40_1784</name>
    <name evidence="14" type="ORF">XD48_1941</name>
</gene>
<evidence type="ECO:0000256" key="1">
    <source>
        <dbReference type="ARBA" id="ARBA00004496"/>
    </source>
</evidence>
<dbReference type="SUPFAM" id="SSF55681">
    <property type="entry name" value="Class II aaRS and biotin synthetases"/>
    <property type="match status" value="1"/>
</dbReference>
<dbReference type="PANTHER" id="PTHR43707:SF1">
    <property type="entry name" value="HISTIDINE--TRNA LIGASE, MITOCHONDRIAL-RELATED"/>
    <property type="match status" value="1"/>
</dbReference>
<dbReference type="InterPro" id="IPR004516">
    <property type="entry name" value="HisRS/HisZ"/>
</dbReference>
<evidence type="ECO:0000256" key="9">
    <source>
        <dbReference type="ARBA" id="ARBA00047639"/>
    </source>
</evidence>
<evidence type="ECO:0000256" key="11">
    <source>
        <dbReference type="PIRSR" id="PIRSR001549-1"/>
    </source>
</evidence>
<dbReference type="PROSITE" id="PS50862">
    <property type="entry name" value="AA_TRNA_LIGASE_II"/>
    <property type="match status" value="1"/>
</dbReference>
<dbReference type="GO" id="GO:0005737">
    <property type="term" value="C:cytoplasm"/>
    <property type="evidence" value="ECO:0007669"/>
    <property type="project" value="UniProtKB-SubCell"/>
</dbReference>
<protein>
    <recommendedName>
        <fullName evidence="10">Histidine--tRNA ligase</fullName>
        <ecNumber evidence="10">6.1.1.21</ecNumber>
    </recommendedName>
    <alternativeName>
        <fullName evidence="10">Histidyl-tRNA synthetase</fullName>
        <shortName evidence="10">HisRS</shortName>
    </alternativeName>
</protein>
<evidence type="ECO:0000256" key="7">
    <source>
        <dbReference type="ARBA" id="ARBA00022917"/>
    </source>
</evidence>
<dbReference type="InterPro" id="IPR036621">
    <property type="entry name" value="Anticodon-bd_dom_sf"/>
</dbReference>
<comment type="caution">
    <text evidence="13">The sequence shown here is derived from an EMBL/GenBank/DDBJ whole genome shotgun (WGS) entry which is preliminary data.</text>
</comment>
<evidence type="ECO:0000256" key="2">
    <source>
        <dbReference type="ARBA" id="ARBA00008226"/>
    </source>
</evidence>
<sequence length="409" mass="46189">MKIERPRGTRDFLPDEMERRREIEKRMRKIAESFGYREVATPTFEYLELFTRKSGEGIIEEMYVFKDKSGRDLALRPELTAPVMRMFVNECSVMPKPLRFYYFANCFRYERPQKGRYREFWQFGVELIGSESYLADAEVIILADKILKDVGVNFSLEIGHVGIMRHLLKPIGEDRASKVMRLIDKGDREGLESYLAEIRVNEDLRDKIFSLLELKGDESVIEEAKEIIDYDFGHLESLSALLRDVGVDFTLNLGIARGLDYYTGVVFECYAEGLGAQKQVCGGGSYELSSLFGGPVTPSTGFAIGFDRVCEACSVEAGEKSVVAVVSFKGLESQAFRVASMLRERGFTAVVDVMGRNLKKQMSFASEMGAKYAVILGPDEVKSGRVAIKNLETQEQVVVAEEELFSILQ</sequence>
<proteinExistence type="inferred from homology"/>
<dbReference type="Gene3D" id="3.30.930.10">
    <property type="entry name" value="Bira Bifunctional Protein, Domain 2"/>
    <property type="match status" value="1"/>
</dbReference>
<evidence type="ECO:0000256" key="6">
    <source>
        <dbReference type="ARBA" id="ARBA00022840"/>
    </source>
</evidence>
<dbReference type="Proteomes" id="UP000054307">
    <property type="component" value="Unassembled WGS sequence"/>
</dbReference>
<dbReference type="Pfam" id="PF03129">
    <property type="entry name" value="HGTP_anticodon"/>
    <property type="match status" value="1"/>
</dbReference>
<keyword evidence="3 10" id="KW-0963">Cytoplasm</keyword>
<dbReference type="EMBL" id="LGEQ01000038">
    <property type="protein sequence ID" value="KUJ93016.1"/>
    <property type="molecule type" value="Genomic_DNA"/>
</dbReference>
<dbReference type="GO" id="GO:0006427">
    <property type="term" value="P:histidyl-tRNA aminoacylation"/>
    <property type="evidence" value="ECO:0007669"/>
    <property type="project" value="UniProtKB-UniRule"/>
</dbReference>
<dbReference type="PIRSF" id="PIRSF001549">
    <property type="entry name" value="His-tRNA_synth"/>
    <property type="match status" value="1"/>
</dbReference>
<dbReference type="InterPro" id="IPR033656">
    <property type="entry name" value="HisRS_anticodon"/>
</dbReference>
<evidence type="ECO:0000313" key="13">
    <source>
        <dbReference type="EMBL" id="KUJ93016.1"/>
    </source>
</evidence>
<dbReference type="InterPro" id="IPR004517">
    <property type="entry name" value="HisZ"/>
</dbReference>
<dbReference type="HAMAP" id="MF_00127">
    <property type="entry name" value="His_tRNA_synth"/>
    <property type="match status" value="1"/>
</dbReference>
<keyword evidence="8 10" id="KW-0030">Aminoacyl-tRNA synthetase</keyword>
<comment type="catalytic activity">
    <reaction evidence="9 10">
        <text>tRNA(His) + L-histidine + ATP = L-histidyl-tRNA(His) + AMP + diphosphate + H(+)</text>
        <dbReference type="Rhea" id="RHEA:17313"/>
        <dbReference type="Rhea" id="RHEA-COMP:9665"/>
        <dbReference type="Rhea" id="RHEA-COMP:9689"/>
        <dbReference type="ChEBI" id="CHEBI:15378"/>
        <dbReference type="ChEBI" id="CHEBI:30616"/>
        <dbReference type="ChEBI" id="CHEBI:33019"/>
        <dbReference type="ChEBI" id="CHEBI:57595"/>
        <dbReference type="ChEBI" id="CHEBI:78442"/>
        <dbReference type="ChEBI" id="CHEBI:78527"/>
        <dbReference type="ChEBI" id="CHEBI:456215"/>
        <dbReference type="EC" id="6.1.1.21"/>
    </reaction>
</comment>
<dbReference type="EC" id="6.1.1.21" evidence="10"/>
<evidence type="ECO:0000256" key="4">
    <source>
        <dbReference type="ARBA" id="ARBA00022598"/>
    </source>
</evidence>
<dbReference type="GO" id="GO:0000105">
    <property type="term" value="P:L-histidine biosynthetic process"/>
    <property type="evidence" value="ECO:0007669"/>
    <property type="project" value="InterPro"/>
</dbReference>
<comment type="subcellular location">
    <subcellularLocation>
        <location evidence="1 10">Cytoplasm</location>
    </subcellularLocation>
</comment>
<dbReference type="CDD" id="cd00773">
    <property type="entry name" value="HisRS-like_core"/>
    <property type="match status" value="1"/>
</dbReference>
<feature type="binding site" evidence="11">
    <location>
        <position position="257"/>
    </location>
    <ligand>
        <name>L-histidine</name>
        <dbReference type="ChEBI" id="CHEBI:57595"/>
    </ligand>
</feature>
<dbReference type="CDD" id="cd00859">
    <property type="entry name" value="HisRS_anticodon"/>
    <property type="match status" value="1"/>
</dbReference>
<reference evidence="15 16" key="2">
    <citation type="journal article" date="2015" name="MBio">
        <title>Genome-Resolved Metagenomic Analysis Reveals Roles for Candidate Phyla and Other Microbial Community Members in Biogeochemical Transformations in Oil Reservoirs.</title>
        <authorList>
            <person name="Hu P."/>
            <person name="Tom L."/>
            <person name="Singh A."/>
            <person name="Thomas B.C."/>
            <person name="Baker B.J."/>
            <person name="Piceno Y.M."/>
            <person name="Andersen G.L."/>
            <person name="Banfield J.F."/>
        </authorList>
    </citation>
    <scope>NUCLEOTIDE SEQUENCE [LARGE SCALE GENOMIC DNA]</scope>
</reference>
<dbReference type="NCBIfam" id="TIGR00442">
    <property type="entry name" value="hisS"/>
    <property type="match status" value="1"/>
</dbReference>
<dbReference type="Pfam" id="PF13393">
    <property type="entry name" value="tRNA-synt_His"/>
    <property type="match status" value="1"/>
</dbReference>
<evidence type="ECO:0000313" key="16">
    <source>
        <dbReference type="Proteomes" id="UP000054307"/>
    </source>
</evidence>
<evidence type="ECO:0000313" key="15">
    <source>
        <dbReference type="Proteomes" id="UP000054015"/>
    </source>
</evidence>
<dbReference type="GO" id="GO:0005524">
    <property type="term" value="F:ATP binding"/>
    <property type="evidence" value="ECO:0007669"/>
    <property type="project" value="UniProtKB-UniRule"/>
</dbReference>
<dbReference type="GO" id="GO:0004821">
    <property type="term" value="F:histidine-tRNA ligase activity"/>
    <property type="evidence" value="ECO:0007669"/>
    <property type="project" value="UniProtKB-UniRule"/>
</dbReference>
<dbReference type="PANTHER" id="PTHR43707">
    <property type="entry name" value="HISTIDYL-TRNA SYNTHETASE"/>
    <property type="match status" value="1"/>
</dbReference>
<organism evidence="13 16">
    <name type="scientific">Archaeoglobus fulgidus</name>
    <dbReference type="NCBI Taxonomy" id="2234"/>
    <lineage>
        <taxon>Archaea</taxon>
        <taxon>Methanobacteriati</taxon>
        <taxon>Methanobacteriota</taxon>
        <taxon>Archaeoglobi</taxon>
        <taxon>Archaeoglobales</taxon>
        <taxon>Archaeoglobaceae</taxon>
        <taxon>Archaeoglobus</taxon>
    </lineage>
</organism>
<evidence type="ECO:0000256" key="3">
    <source>
        <dbReference type="ARBA" id="ARBA00022490"/>
    </source>
</evidence>
<reference evidence="13" key="1">
    <citation type="journal article" date="2015" name="MBio">
        <title>Genome-resolved metagenomic analysis reveals roles for candidate phyla and other microbial community members in biogeochemical transformations in oil reservoirs.</title>
        <authorList>
            <person name="Hu P."/>
            <person name="Tom L."/>
            <person name="Singh A."/>
            <person name="Thomas B.C."/>
            <person name="Baker B.J."/>
            <person name="Piceno Y.M."/>
            <person name="Andersen G.L."/>
            <person name="Banfield J.F."/>
        </authorList>
    </citation>
    <scope>NUCLEOTIDE SEQUENCE [LARGE SCALE GENOMIC DNA]</scope>
    <source>
        <strain evidence="14">49_2300</strain>
        <strain evidence="13">49_95</strain>
    </source>
</reference>